<reference evidence="2" key="2">
    <citation type="submission" date="2015-08" db="UniProtKB">
        <authorList>
            <consortium name="WormBaseParasite"/>
        </authorList>
    </citation>
    <scope>IDENTIFICATION</scope>
</reference>
<name>A0A0K0G4M0_STRVS</name>
<reference evidence="1" key="1">
    <citation type="submission" date="2014-07" db="EMBL/GenBank/DDBJ databases">
        <authorList>
            <person name="Martin A.A"/>
            <person name="De Silva N."/>
        </authorList>
    </citation>
    <scope>NUCLEOTIDE SEQUENCE</scope>
</reference>
<dbReference type="AlphaFoldDB" id="A0A0K0G4M0"/>
<protein>
    <submittedName>
        <fullName evidence="2">Uncharacterized protein</fullName>
    </submittedName>
</protein>
<keyword evidence="1" id="KW-1185">Reference proteome</keyword>
<evidence type="ECO:0000313" key="2">
    <source>
        <dbReference type="WBParaSite" id="SVE_1968100.1"/>
    </source>
</evidence>
<evidence type="ECO:0000313" key="1">
    <source>
        <dbReference type="Proteomes" id="UP000035680"/>
    </source>
</evidence>
<dbReference type="Proteomes" id="UP000035680">
    <property type="component" value="Unassembled WGS sequence"/>
</dbReference>
<accession>A0A0K0G4M0</accession>
<proteinExistence type="predicted"/>
<dbReference type="WBParaSite" id="SVE_1968100.1">
    <property type="protein sequence ID" value="SVE_1968100.1"/>
    <property type="gene ID" value="SVE_1968100"/>
</dbReference>
<organism evidence="1 2">
    <name type="scientific">Strongyloides venezuelensis</name>
    <name type="common">Threadworm</name>
    <dbReference type="NCBI Taxonomy" id="75913"/>
    <lineage>
        <taxon>Eukaryota</taxon>
        <taxon>Metazoa</taxon>
        <taxon>Ecdysozoa</taxon>
        <taxon>Nematoda</taxon>
        <taxon>Chromadorea</taxon>
        <taxon>Rhabditida</taxon>
        <taxon>Tylenchina</taxon>
        <taxon>Panagrolaimomorpha</taxon>
        <taxon>Strongyloidoidea</taxon>
        <taxon>Strongyloididae</taxon>
        <taxon>Strongyloides</taxon>
    </lineage>
</organism>
<sequence length="423" mass="50377">MMSDIWKSNQPFDIVLFEQHDLKNSNKPVYVSKSVYEFGKIELITNSVFLNNMLKTANDGIGELYMPKTKGFTVDVFSEMCRSLEKEELEVLLMLHRQLCIISKHLIGDNCPVTPKVINDLEPYAVKILKYPIRIRSRRLLIELFIVATSYRSNYENYTIKNDEFVTMLQFNALLYDFGVIKQFYSDRVGGTNCEMIMEIDDFELRLKITKFLKMFAPDFDITVLPLEKEIINKFMCFVEQLVRSFFKTVKCHLNNEHSKLKRFADRLYYINSLFDICFQTMMKLLDGKIADECIIYKCENFHQRLVEIGETVFEFFSDVKFNKAIIINGLDRDMKNFFDKLIKIQIKIFKIPETREQCLMFIKPLYYWKKIVCFIKKIERFPQSSLRNPPRIYARPFVQYFDVIMLLYIQYIDFEEGLENSF</sequence>